<reference evidence="2 3" key="1">
    <citation type="journal article" date="2023" name="Plants (Basel)">
        <title>Bridging the Gap: Combining Genomics and Transcriptomics Approaches to Understand Stylosanthes scabra, an Orphan Legume from the Brazilian Caatinga.</title>
        <authorList>
            <person name="Ferreira-Neto J.R.C."/>
            <person name="da Silva M.D."/>
            <person name="Binneck E."/>
            <person name="de Melo N.F."/>
            <person name="da Silva R.H."/>
            <person name="de Melo A.L.T.M."/>
            <person name="Pandolfi V."/>
            <person name="Bustamante F.O."/>
            <person name="Brasileiro-Vidal A.C."/>
            <person name="Benko-Iseppon A.M."/>
        </authorList>
    </citation>
    <scope>NUCLEOTIDE SEQUENCE [LARGE SCALE GENOMIC DNA]</scope>
    <source>
        <tissue evidence="2">Leaves</tissue>
    </source>
</reference>
<organism evidence="2 3">
    <name type="scientific">Stylosanthes scabra</name>
    <dbReference type="NCBI Taxonomy" id="79078"/>
    <lineage>
        <taxon>Eukaryota</taxon>
        <taxon>Viridiplantae</taxon>
        <taxon>Streptophyta</taxon>
        <taxon>Embryophyta</taxon>
        <taxon>Tracheophyta</taxon>
        <taxon>Spermatophyta</taxon>
        <taxon>Magnoliopsida</taxon>
        <taxon>eudicotyledons</taxon>
        <taxon>Gunneridae</taxon>
        <taxon>Pentapetalae</taxon>
        <taxon>rosids</taxon>
        <taxon>fabids</taxon>
        <taxon>Fabales</taxon>
        <taxon>Fabaceae</taxon>
        <taxon>Papilionoideae</taxon>
        <taxon>50 kb inversion clade</taxon>
        <taxon>dalbergioids sensu lato</taxon>
        <taxon>Dalbergieae</taxon>
        <taxon>Pterocarpus clade</taxon>
        <taxon>Stylosanthes</taxon>
    </lineage>
</organism>
<dbReference type="Proteomes" id="UP001341840">
    <property type="component" value="Unassembled WGS sequence"/>
</dbReference>
<feature type="compositionally biased region" description="Low complexity" evidence="1">
    <location>
        <begin position="65"/>
        <end position="85"/>
    </location>
</feature>
<dbReference type="EMBL" id="JASCZI010124429">
    <property type="protein sequence ID" value="MED6165940.1"/>
    <property type="molecule type" value="Genomic_DNA"/>
</dbReference>
<name>A0ABU6UZH7_9FABA</name>
<accession>A0ABU6UZH7</accession>
<keyword evidence="3" id="KW-1185">Reference proteome</keyword>
<feature type="region of interest" description="Disordered" evidence="1">
    <location>
        <begin position="60"/>
        <end position="110"/>
    </location>
</feature>
<feature type="non-terminal residue" evidence="2">
    <location>
        <position position="1"/>
    </location>
</feature>
<evidence type="ECO:0000256" key="1">
    <source>
        <dbReference type="SAM" id="MobiDB-lite"/>
    </source>
</evidence>
<evidence type="ECO:0000313" key="3">
    <source>
        <dbReference type="Proteomes" id="UP001341840"/>
    </source>
</evidence>
<evidence type="ECO:0008006" key="4">
    <source>
        <dbReference type="Google" id="ProtNLM"/>
    </source>
</evidence>
<sequence length="133" mass="14598">RSPTFKKTGLRRPSVDWTLQVATENAHVATTGPKMCNVVPAWKGELEELQNDVVGQFKSSQKWKGSSAMASQSSHGSRSSWGNSSSRRRTMACSHGDKAVLRVSGTQENPGRRFWGCPHYDVGKFDVLFGVDG</sequence>
<feature type="non-terminal residue" evidence="2">
    <location>
        <position position="133"/>
    </location>
</feature>
<comment type="caution">
    <text evidence="2">The sequence shown here is derived from an EMBL/GenBank/DDBJ whole genome shotgun (WGS) entry which is preliminary data.</text>
</comment>
<gene>
    <name evidence="2" type="ORF">PIB30_104427</name>
</gene>
<proteinExistence type="predicted"/>
<evidence type="ECO:0000313" key="2">
    <source>
        <dbReference type="EMBL" id="MED6165940.1"/>
    </source>
</evidence>
<protein>
    <recommendedName>
        <fullName evidence="4">Zinc finger GRF-type domain-containing protein</fullName>
    </recommendedName>
</protein>